<dbReference type="PaxDb" id="2903-EOD30090"/>
<dbReference type="GeneID" id="17275364"/>
<dbReference type="Proteomes" id="UP000013827">
    <property type="component" value="Unassembled WGS sequence"/>
</dbReference>
<dbReference type="HOGENOM" id="CLU_884084_0_0_1"/>
<accession>A0A0D3K2V5</accession>
<reference evidence="1" key="2">
    <citation type="submission" date="2024-10" db="UniProtKB">
        <authorList>
            <consortium name="EnsemblProtists"/>
        </authorList>
    </citation>
    <scope>IDENTIFICATION</scope>
</reference>
<evidence type="ECO:0000313" key="2">
    <source>
        <dbReference type="Proteomes" id="UP000013827"/>
    </source>
</evidence>
<name>A0A0D3K2V5_EMIH1</name>
<dbReference type="KEGG" id="ehx:EMIHUDRAFT_99562"/>
<dbReference type="AlphaFoldDB" id="A0A0D3K2V5"/>
<sequence>MLSLVAARRPAPPLAPCPAVCSALRDAPRVLHLDRRIAAPNVVRLPMPAAALDAARAAFDGAIRPHLERNLIEDLEAQPVPCSQLRSAYGNFFVMRGGSSTDENKRHSSDLAWISVDDMPTWEAFRKIFDLSGVADAVRPLVDCDEGIRLYSSFYVVRSRCASANLHVDWGDGVGTNAFTLLAPLEDYSGVDDFQLLYEASAAREAVAGGVGGGDGGLAQYRYRLGEAIVFGSHFYHSTEPGASAGGAAAPHVYLCFTFGSDRASFFEEHIAPTISGYQSRLLVAADGSVRLTELGRHLEAEAARGHPPPCRDAV</sequence>
<organism evidence="1 2">
    <name type="scientific">Emiliania huxleyi (strain CCMP1516)</name>
    <dbReference type="NCBI Taxonomy" id="280463"/>
    <lineage>
        <taxon>Eukaryota</taxon>
        <taxon>Haptista</taxon>
        <taxon>Haptophyta</taxon>
        <taxon>Prymnesiophyceae</taxon>
        <taxon>Isochrysidales</taxon>
        <taxon>Noelaerhabdaceae</taxon>
        <taxon>Emiliania</taxon>
    </lineage>
</organism>
<dbReference type="RefSeq" id="XP_005782519.1">
    <property type="nucleotide sequence ID" value="XM_005782462.1"/>
</dbReference>
<dbReference type="EnsemblProtists" id="EOD30090">
    <property type="protein sequence ID" value="EOD30090"/>
    <property type="gene ID" value="EMIHUDRAFT_99562"/>
</dbReference>
<protein>
    <recommendedName>
        <fullName evidence="3">Fe2OG dioxygenase domain-containing protein</fullName>
    </recommendedName>
</protein>
<proteinExistence type="predicted"/>
<evidence type="ECO:0008006" key="3">
    <source>
        <dbReference type="Google" id="ProtNLM"/>
    </source>
</evidence>
<keyword evidence="2" id="KW-1185">Reference proteome</keyword>
<evidence type="ECO:0000313" key="1">
    <source>
        <dbReference type="EnsemblProtists" id="EOD30090"/>
    </source>
</evidence>
<reference evidence="2" key="1">
    <citation type="journal article" date="2013" name="Nature">
        <title>Pan genome of the phytoplankton Emiliania underpins its global distribution.</title>
        <authorList>
            <person name="Read B.A."/>
            <person name="Kegel J."/>
            <person name="Klute M.J."/>
            <person name="Kuo A."/>
            <person name="Lefebvre S.C."/>
            <person name="Maumus F."/>
            <person name="Mayer C."/>
            <person name="Miller J."/>
            <person name="Monier A."/>
            <person name="Salamov A."/>
            <person name="Young J."/>
            <person name="Aguilar M."/>
            <person name="Claverie J.M."/>
            <person name="Frickenhaus S."/>
            <person name="Gonzalez K."/>
            <person name="Herman E.K."/>
            <person name="Lin Y.C."/>
            <person name="Napier J."/>
            <person name="Ogata H."/>
            <person name="Sarno A.F."/>
            <person name="Shmutz J."/>
            <person name="Schroeder D."/>
            <person name="de Vargas C."/>
            <person name="Verret F."/>
            <person name="von Dassow P."/>
            <person name="Valentin K."/>
            <person name="Van de Peer Y."/>
            <person name="Wheeler G."/>
            <person name="Dacks J.B."/>
            <person name="Delwiche C.F."/>
            <person name="Dyhrman S.T."/>
            <person name="Glockner G."/>
            <person name="John U."/>
            <person name="Richards T."/>
            <person name="Worden A.Z."/>
            <person name="Zhang X."/>
            <person name="Grigoriev I.V."/>
            <person name="Allen A.E."/>
            <person name="Bidle K."/>
            <person name="Borodovsky M."/>
            <person name="Bowler C."/>
            <person name="Brownlee C."/>
            <person name="Cock J.M."/>
            <person name="Elias M."/>
            <person name="Gladyshev V.N."/>
            <person name="Groth M."/>
            <person name="Guda C."/>
            <person name="Hadaegh A."/>
            <person name="Iglesias-Rodriguez M.D."/>
            <person name="Jenkins J."/>
            <person name="Jones B.M."/>
            <person name="Lawson T."/>
            <person name="Leese F."/>
            <person name="Lindquist E."/>
            <person name="Lobanov A."/>
            <person name="Lomsadze A."/>
            <person name="Malik S.B."/>
            <person name="Marsh M.E."/>
            <person name="Mackinder L."/>
            <person name="Mock T."/>
            <person name="Mueller-Roeber B."/>
            <person name="Pagarete A."/>
            <person name="Parker M."/>
            <person name="Probert I."/>
            <person name="Quesneville H."/>
            <person name="Raines C."/>
            <person name="Rensing S.A."/>
            <person name="Riano-Pachon D.M."/>
            <person name="Richier S."/>
            <person name="Rokitta S."/>
            <person name="Shiraiwa Y."/>
            <person name="Soanes D.M."/>
            <person name="van der Giezen M."/>
            <person name="Wahlund T.M."/>
            <person name="Williams B."/>
            <person name="Wilson W."/>
            <person name="Wolfe G."/>
            <person name="Wurch L.L."/>
        </authorList>
    </citation>
    <scope>NUCLEOTIDE SEQUENCE</scope>
</reference>